<organism evidence="1 2">
    <name type="scientific">Brassica cretica</name>
    <name type="common">Mustard</name>
    <dbReference type="NCBI Taxonomy" id="69181"/>
    <lineage>
        <taxon>Eukaryota</taxon>
        <taxon>Viridiplantae</taxon>
        <taxon>Streptophyta</taxon>
        <taxon>Embryophyta</taxon>
        <taxon>Tracheophyta</taxon>
        <taxon>Spermatophyta</taxon>
        <taxon>Magnoliopsida</taxon>
        <taxon>eudicotyledons</taxon>
        <taxon>Gunneridae</taxon>
        <taxon>Pentapetalae</taxon>
        <taxon>rosids</taxon>
        <taxon>malvids</taxon>
        <taxon>Brassicales</taxon>
        <taxon>Brassicaceae</taxon>
        <taxon>Brassiceae</taxon>
        <taxon>Brassica</taxon>
    </lineage>
</organism>
<gene>
    <name evidence="1" type="ORF">DY000_02007193</name>
</gene>
<proteinExistence type="predicted"/>
<sequence length="116" mass="13608">MVLESVLPTHITKIMTASKYVEDLQELQKFIFRKSSSKLLSSVKLLTLLQSLHKYAYCLLCNSNLEKEFTWITKFPPIWIHYVLQSQLQERLSQFFNEIGYLQKVTGLKKRAKAKP</sequence>
<keyword evidence="2" id="KW-1185">Reference proteome</keyword>
<reference evidence="1 2" key="1">
    <citation type="journal article" date="2020" name="BMC Genomics">
        <title>Intraspecific diversification of the crop wild relative Brassica cretica Lam. using demographic model selection.</title>
        <authorList>
            <person name="Kioukis A."/>
            <person name="Michalopoulou V.A."/>
            <person name="Briers L."/>
            <person name="Pirintsos S."/>
            <person name="Studholme D.J."/>
            <person name="Pavlidis P."/>
            <person name="Sarris P.F."/>
        </authorList>
    </citation>
    <scope>NUCLEOTIDE SEQUENCE [LARGE SCALE GENOMIC DNA]</scope>
    <source>
        <strain evidence="2">cv. PFS-1207/04</strain>
    </source>
</reference>
<protein>
    <submittedName>
        <fullName evidence="1">Uncharacterized protein</fullName>
    </submittedName>
</protein>
<dbReference type="Proteomes" id="UP000266723">
    <property type="component" value="Unassembled WGS sequence"/>
</dbReference>
<evidence type="ECO:0000313" key="2">
    <source>
        <dbReference type="Proteomes" id="UP000266723"/>
    </source>
</evidence>
<comment type="caution">
    <text evidence="1">The sequence shown here is derived from an EMBL/GenBank/DDBJ whole genome shotgun (WGS) entry which is preliminary data.</text>
</comment>
<name>A0ABQ7CB81_BRACR</name>
<dbReference type="EMBL" id="QGKV02000832">
    <property type="protein sequence ID" value="KAF3549471.1"/>
    <property type="molecule type" value="Genomic_DNA"/>
</dbReference>
<evidence type="ECO:0000313" key="1">
    <source>
        <dbReference type="EMBL" id="KAF3549471.1"/>
    </source>
</evidence>
<accession>A0ABQ7CB81</accession>